<comment type="caution">
    <text evidence="1">The sequence shown here is derived from an EMBL/GenBank/DDBJ whole genome shotgun (WGS) entry which is preliminary data.</text>
</comment>
<evidence type="ECO:0000313" key="2">
    <source>
        <dbReference type="Proteomes" id="UP000265520"/>
    </source>
</evidence>
<keyword evidence="2" id="KW-1185">Reference proteome</keyword>
<feature type="non-terminal residue" evidence="1">
    <location>
        <position position="1"/>
    </location>
</feature>
<protein>
    <submittedName>
        <fullName evidence="1">Uncharacterized protein</fullName>
    </submittedName>
</protein>
<proteinExistence type="predicted"/>
<accession>A0A392U2K8</accession>
<dbReference type="AlphaFoldDB" id="A0A392U2K8"/>
<evidence type="ECO:0000313" key="1">
    <source>
        <dbReference type="EMBL" id="MCI67671.1"/>
    </source>
</evidence>
<reference evidence="1 2" key="1">
    <citation type="journal article" date="2018" name="Front. Plant Sci.">
        <title>Red Clover (Trifolium pratense) and Zigzag Clover (T. medium) - A Picture of Genomic Similarities and Differences.</title>
        <authorList>
            <person name="Dluhosova J."/>
            <person name="Istvanek J."/>
            <person name="Nedelnik J."/>
            <person name="Repkova J."/>
        </authorList>
    </citation>
    <scope>NUCLEOTIDE SEQUENCE [LARGE SCALE GENOMIC DNA]</scope>
    <source>
        <strain evidence="2">cv. 10/8</strain>
        <tissue evidence="1">Leaf</tissue>
    </source>
</reference>
<sequence>VVVNTKALPPAVVPVTGALPYSAASCWKIPYSGDVPPCRRRRFDIDWGLPTLTTTLII</sequence>
<name>A0A392U2K8_9FABA</name>
<dbReference type="Proteomes" id="UP000265520">
    <property type="component" value="Unassembled WGS sequence"/>
</dbReference>
<dbReference type="EMBL" id="LXQA010721486">
    <property type="protein sequence ID" value="MCI67671.1"/>
    <property type="molecule type" value="Genomic_DNA"/>
</dbReference>
<organism evidence="1 2">
    <name type="scientific">Trifolium medium</name>
    <dbReference type="NCBI Taxonomy" id="97028"/>
    <lineage>
        <taxon>Eukaryota</taxon>
        <taxon>Viridiplantae</taxon>
        <taxon>Streptophyta</taxon>
        <taxon>Embryophyta</taxon>
        <taxon>Tracheophyta</taxon>
        <taxon>Spermatophyta</taxon>
        <taxon>Magnoliopsida</taxon>
        <taxon>eudicotyledons</taxon>
        <taxon>Gunneridae</taxon>
        <taxon>Pentapetalae</taxon>
        <taxon>rosids</taxon>
        <taxon>fabids</taxon>
        <taxon>Fabales</taxon>
        <taxon>Fabaceae</taxon>
        <taxon>Papilionoideae</taxon>
        <taxon>50 kb inversion clade</taxon>
        <taxon>NPAAA clade</taxon>
        <taxon>Hologalegina</taxon>
        <taxon>IRL clade</taxon>
        <taxon>Trifolieae</taxon>
        <taxon>Trifolium</taxon>
    </lineage>
</organism>